<dbReference type="NCBIfam" id="NF004796">
    <property type="entry name" value="PRK06144.1"/>
    <property type="match status" value="1"/>
</dbReference>
<dbReference type="SUPFAM" id="SSF52096">
    <property type="entry name" value="ClpP/crotonase"/>
    <property type="match status" value="1"/>
</dbReference>
<gene>
    <name evidence="5" type="ORF">ACFPA8_12650</name>
</gene>
<dbReference type="Gene3D" id="1.10.12.10">
    <property type="entry name" value="Lyase 2-enoyl-coa Hydratase, Chain A, domain 2"/>
    <property type="match status" value="1"/>
</dbReference>
<dbReference type="InterPro" id="IPR001753">
    <property type="entry name" value="Enoyl-CoA_hydra/iso"/>
</dbReference>
<dbReference type="Pfam" id="PF00378">
    <property type="entry name" value="ECH_1"/>
    <property type="match status" value="1"/>
</dbReference>
<dbReference type="PANTHER" id="PTHR11941:SF54">
    <property type="entry name" value="ENOYL-COA HYDRATASE, MITOCHONDRIAL"/>
    <property type="match status" value="1"/>
</dbReference>
<evidence type="ECO:0000313" key="5">
    <source>
        <dbReference type="EMBL" id="MFC4494986.1"/>
    </source>
</evidence>
<protein>
    <submittedName>
        <fullName evidence="5">Enoyl-CoA hydratase</fullName>
    </submittedName>
</protein>
<accession>A0ABV9A7Z3</accession>
<dbReference type="Proteomes" id="UP001595997">
    <property type="component" value="Unassembled WGS sequence"/>
</dbReference>
<comment type="caution">
    <text evidence="5">The sequence shown here is derived from an EMBL/GenBank/DDBJ whole genome shotgun (WGS) entry which is preliminary data.</text>
</comment>
<dbReference type="CDD" id="cd06558">
    <property type="entry name" value="crotonase-like"/>
    <property type="match status" value="1"/>
</dbReference>
<evidence type="ECO:0000313" key="6">
    <source>
        <dbReference type="Proteomes" id="UP001595997"/>
    </source>
</evidence>
<sequence>MTSVTDEAGLPSVGWTKQEVPGTGAYAAHLTLSNPSRHNALTMGMYDQLELSCEEIDADPDIRVTVLRGAGGRAFAAGTDIREFRGFTTGADGVAYEKRVERAVERLASVRMPVVGAVQGPAVGAGIALAACCDLVLCTQDAVFGAPIARTLGNCLAPAVIARLYASLGRARTLRALLTAELIGAQQALEAGFVQEVAEHGDFDDRVAATCAGIARGAPLTLAALKEADRRVLAASAPGPADDLYELCYGSRDFHEGVTAFLDKRAPGWQGR</sequence>
<evidence type="ECO:0000256" key="4">
    <source>
        <dbReference type="ARBA" id="ARBA00023717"/>
    </source>
</evidence>
<dbReference type="RefSeq" id="WP_386447012.1">
    <property type="nucleotide sequence ID" value="NZ_JBHSFH010000006.1"/>
</dbReference>
<evidence type="ECO:0000256" key="1">
    <source>
        <dbReference type="ARBA" id="ARBA00005254"/>
    </source>
</evidence>
<dbReference type="PANTHER" id="PTHR11941">
    <property type="entry name" value="ENOYL-COA HYDRATASE-RELATED"/>
    <property type="match status" value="1"/>
</dbReference>
<evidence type="ECO:0000256" key="3">
    <source>
        <dbReference type="ARBA" id="ARBA00023709"/>
    </source>
</evidence>
<name>A0ABV9A7Z3_9ACTN</name>
<proteinExistence type="inferred from homology"/>
<evidence type="ECO:0000256" key="2">
    <source>
        <dbReference type="ARBA" id="ARBA00023239"/>
    </source>
</evidence>
<organism evidence="5 6">
    <name type="scientific">Streptomyces ovatisporus</name>
    <dbReference type="NCBI Taxonomy" id="1128682"/>
    <lineage>
        <taxon>Bacteria</taxon>
        <taxon>Bacillati</taxon>
        <taxon>Actinomycetota</taxon>
        <taxon>Actinomycetes</taxon>
        <taxon>Kitasatosporales</taxon>
        <taxon>Streptomycetaceae</taxon>
        <taxon>Streptomyces</taxon>
    </lineage>
</organism>
<keyword evidence="6" id="KW-1185">Reference proteome</keyword>
<dbReference type="InterPro" id="IPR014748">
    <property type="entry name" value="Enoyl-CoA_hydra_C"/>
</dbReference>
<comment type="catalytic activity">
    <reaction evidence="4">
        <text>a 4-saturated-(3S)-3-hydroxyacyl-CoA = a (3E)-enoyl-CoA + H2O</text>
        <dbReference type="Rhea" id="RHEA:20724"/>
        <dbReference type="ChEBI" id="CHEBI:15377"/>
        <dbReference type="ChEBI" id="CHEBI:58521"/>
        <dbReference type="ChEBI" id="CHEBI:137480"/>
        <dbReference type="EC" id="4.2.1.17"/>
    </reaction>
</comment>
<comment type="catalytic activity">
    <reaction evidence="3">
        <text>a (3S)-3-hydroxyacyl-CoA = a (2E)-enoyl-CoA + H2O</text>
        <dbReference type="Rhea" id="RHEA:16105"/>
        <dbReference type="ChEBI" id="CHEBI:15377"/>
        <dbReference type="ChEBI" id="CHEBI:57318"/>
        <dbReference type="ChEBI" id="CHEBI:58856"/>
        <dbReference type="EC" id="4.2.1.17"/>
    </reaction>
</comment>
<dbReference type="EMBL" id="JBHSFH010000006">
    <property type="protein sequence ID" value="MFC4494986.1"/>
    <property type="molecule type" value="Genomic_DNA"/>
</dbReference>
<reference evidence="6" key="1">
    <citation type="journal article" date="2019" name="Int. J. Syst. Evol. Microbiol.">
        <title>The Global Catalogue of Microorganisms (GCM) 10K type strain sequencing project: providing services to taxonomists for standard genome sequencing and annotation.</title>
        <authorList>
            <consortium name="The Broad Institute Genomics Platform"/>
            <consortium name="The Broad Institute Genome Sequencing Center for Infectious Disease"/>
            <person name="Wu L."/>
            <person name="Ma J."/>
        </authorList>
    </citation>
    <scope>NUCLEOTIDE SEQUENCE [LARGE SCALE GENOMIC DNA]</scope>
    <source>
        <strain evidence="6">CGMCC 4.7357</strain>
    </source>
</reference>
<dbReference type="InterPro" id="IPR029045">
    <property type="entry name" value="ClpP/crotonase-like_dom_sf"/>
</dbReference>
<keyword evidence="2" id="KW-0456">Lyase</keyword>
<comment type="similarity">
    <text evidence="1">Belongs to the enoyl-CoA hydratase/isomerase family.</text>
</comment>
<dbReference type="Gene3D" id="3.90.226.10">
    <property type="entry name" value="2-enoyl-CoA Hydratase, Chain A, domain 1"/>
    <property type="match status" value="1"/>
</dbReference>